<gene>
    <name evidence="5" type="ORF">KDU71_07005</name>
</gene>
<keyword evidence="3" id="KW-0804">Transcription</keyword>
<feature type="domain" description="HTH lacI-type" evidence="4">
    <location>
        <begin position="10"/>
        <end position="64"/>
    </location>
</feature>
<name>A0A941IY04_9BACT</name>
<proteinExistence type="predicted"/>
<dbReference type="Gene3D" id="3.40.50.2300">
    <property type="match status" value="2"/>
</dbReference>
<accession>A0A941IY04</accession>
<dbReference type="EMBL" id="JAGTAR010000008">
    <property type="protein sequence ID" value="MBR8535302.1"/>
    <property type="molecule type" value="Genomic_DNA"/>
</dbReference>
<keyword evidence="2 5" id="KW-0238">DNA-binding</keyword>
<evidence type="ECO:0000256" key="3">
    <source>
        <dbReference type="ARBA" id="ARBA00023163"/>
    </source>
</evidence>
<dbReference type="InterPro" id="IPR028082">
    <property type="entry name" value="Peripla_BP_I"/>
</dbReference>
<protein>
    <submittedName>
        <fullName evidence="5">LacI family DNA-binding transcriptional regulator</fullName>
    </submittedName>
</protein>
<dbReference type="SMART" id="SM00354">
    <property type="entry name" value="HTH_LACI"/>
    <property type="match status" value="1"/>
</dbReference>
<dbReference type="Pfam" id="PF00356">
    <property type="entry name" value="LacI"/>
    <property type="match status" value="1"/>
</dbReference>
<sequence length="342" mass="37129">MSPKEKKGEITINDIAKELNISPSTVSRALNDNAKISEATKNKVKAVARDLGYELNLVASSLSKNKTNVIGVIIPHLGSQFFAKALSGIQEVARDNGYNVIISQTNESVQQEVEMTRVMNSARVDGLVCCLTMETDNVDHFNVFVKKSIPVAMFDRVSYAVPGPKIVVDNYEAGYVATEHLINLGCKRIAHLAGVVSSKVFEERSEGFKDALKKHSLPLLSQFLLSSDLTEQDARDAVRLWMNLPQRPDGIVAASASSGLIIASAVKALGIKLPEELSIISLGNERCNEFVTPSLSAVDMPGYEMGKAAVTQLIKCINDGVSDSSITLKPIQLLIRNSSFKH</sequence>
<dbReference type="InterPro" id="IPR001761">
    <property type="entry name" value="Peripla_BP/Lac1_sug-bd_dom"/>
</dbReference>
<dbReference type="Proteomes" id="UP000679220">
    <property type="component" value="Unassembled WGS sequence"/>
</dbReference>
<dbReference type="AlphaFoldDB" id="A0A941IY04"/>
<dbReference type="PROSITE" id="PS50932">
    <property type="entry name" value="HTH_LACI_2"/>
    <property type="match status" value="1"/>
</dbReference>
<evidence type="ECO:0000256" key="1">
    <source>
        <dbReference type="ARBA" id="ARBA00023015"/>
    </source>
</evidence>
<dbReference type="PANTHER" id="PTHR30146">
    <property type="entry name" value="LACI-RELATED TRANSCRIPTIONAL REPRESSOR"/>
    <property type="match status" value="1"/>
</dbReference>
<dbReference type="Pfam" id="PF00532">
    <property type="entry name" value="Peripla_BP_1"/>
    <property type="match status" value="1"/>
</dbReference>
<dbReference type="PANTHER" id="PTHR30146:SF109">
    <property type="entry name" value="HTH-TYPE TRANSCRIPTIONAL REGULATOR GALS"/>
    <property type="match status" value="1"/>
</dbReference>
<keyword evidence="1" id="KW-0805">Transcription regulation</keyword>
<dbReference type="InterPro" id="IPR010982">
    <property type="entry name" value="Lambda_DNA-bd_dom_sf"/>
</dbReference>
<reference evidence="5" key="2">
    <citation type="submission" date="2021-04" db="EMBL/GenBank/DDBJ databases">
        <authorList>
            <person name="Zhang T."/>
            <person name="Zhang Y."/>
            <person name="Lu D."/>
            <person name="Zuo D."/>
            <person name="Du Z."/>
        </authorList>
    </citation>
    <scope>NUCLEOTIDE SEQUENCE</scope>
    <source>
        <strain evidence="5">JR1</strain>
    </source>
</reference>
<evidence type="ECO:0000259" key="4">
    <source>
        <dbReference type="PROSITE" id="PS50932"/>
    </source>
</evidence>
<dbReference type="SUPFAM" id="SSF47413">
    <property type="entry name" value="lambda repressor-like DNA-binding domains"/>
    <property type="match status" value="1"/>
</dbReference>
<comment type="caution">
    <text evidence="5">The sequence shown here is derived from an EMBL/GenBank/DDBJ whole genome shotgun (WGS) entry which is preliminary data.</text>
</comment>
<organism evidence="5 6">
    <name type="scientific">Carboxylicivirga sediminis</name>
    <dbReference type="NCBI Taxonomy" id="2006564"/>
    <lineage>
        <taxon>Bacteria</taxon>
        <taxon>Pseudomonadati</taxon>
        <taxon>Bacteroidota</taxon>
        <taxon>Bacteroidia</taxon>
        <taxon>Marinilabiliales</taxon>
        <taxon>Marinilabiliaceae</taxon>
        <taxon>Carboxylicivirga</taxon>
    </lineage>
</organism>
<dbReference type="CDD" id="cd06267">
    <property type="entry name" value="PBP1_LacI_sugar_binding-like"/>
    <property type="match status" value="1"/>
</dbReference>
<dbReference type="GO" id="GO:0000976">
    <property type="term" value="F:transcription cis-regulatory region binding"/>
    <property type="evidence" value="ECO:0007669"/>
    <property type="project" value="TreeGrafter"/>
</dbReference>
<keyword evidence="6" id="KW-1185">Reference proteome</keyword>
<evidence type="ECO:0000313" key="5">
    <source>
        <dbReference type="EMBL" id="MBR8535302.1"/>
    </source>
</evidence>
<evidence type="ECO:0000256" key="2">
    <source>
        <dbReference type="ARBA" id="ARBA00023125"/>
    </source>
</evidence>
<dbReference type="GO" id="GO:0003700">
    <property type="term" value="F:DNA-binding transcription factor activity"/>
    <property type="evidence" value="ECO:0007669"/>
    <property type="project" value="TreeGrafter"/>
</dbReference>
<evidence type="ECO:0000313" key="6">
    <source>
        <dbReference type="Proteomes" id="UP000679220"/>
    </source>
</evidence>
<reference evidence="5" key="1">
    <citation type="journal article" date="2018" name="Int. J. Syst. Evol. Microbiol.">
        <title>Carboxylicivirga sediminis sp. nov., isolated from coastal sediment.</title>
        <authorList>
            <person name="Wang F.Q."/>
            <person name="Ren L.H."/>
            <person name="Zou R.J."/>
            <person name="Sun Y.Z."/>
            <person name="Liu X.J."/>
            <person name="Jiang F."/>
            <person name="Liu L.J."/>
        </authorList>
    </citation>
    <scope>NUCLEOTIDE SEQUENCE</scope>
    <source>
        <strain evidence="5">JR1</strain>
    </source>
</reference>
<dbReference type="Gene3D" id="1.10.260.40">
    <property type="entry name" value="lambda repressor-like DNA-binding domains"/>
    <property type="match status" value="1"/>
</dbReference>
<dbReference type="RefSeq" id="WP_212189206.1">
    <property type="nucleotide sequence ID" value="NZ_JAGTAR010000008.1"/>
</dbReference>
<dbReference type="InterPro" id="IPR000843">
    <property type="entry name" value="HTH_LacI"/>
</dbReference>
<dbReference type="SUPFAM" id="SSF53822">
    <property type="entry name" value="Periplasmic binding protein-like I"/>
    <property type="match status" value="1"/>
</dbReference>
<dbReference type="CDD" id="cd01392">
    <property type="entry name" value="HTH_LacI"/>
    <property type="match status" value="1"/>
</dbReference>